<proteinExistence type="predicted"/>
<comment type="caution">
    <text evidence="1">The sequence shown here is derived from an EMBL/GenBank/DDBJ whole genome shotgun (WGS) entry which is preliminary data.</text>
</comment>
<accession>A0A9P0KI94</accession>
<evidence type="ECO:0000313" key="2">
    <source>
        <dbReference type="Proteomes" id="UP001152888"/>
    </source>
</evidence>
<dbReference type="OrthoDB" id="8360914at2759"/>
<organism evidence="1 2">
    <name type="scientific">Acanthoscelides obtectus</name>
    <name type="common">Bean weevil</name>
    <name type="synonym">Bruchus obtectus</name>
    <dbReference type="NCBI Taxonomy" id="200917"/>
    <lineage>
        <taxon>Eukaryota</taxon>
        <taxon>Metazoa</taxon>
        <taxon>Ecdysozoa</taxon>
        <taxon>Arthropoda</taxon>
        <taxon>Hexapoda</taxon>
        <taxon>Insecta</taxon>
        <taxon>Pterygota</taxon>
        <taxon>Neoptera</taxon>
        <taxon>Endopterygota</taxon>
        <taxon>Coleoptera</taxon>
        <taxon>Polyphaga</taxon>
        <taxon>Cucujiformia</taxon>
        <taxon>Chrysomeloidea</taxon>
        <taxon>Chrysomelidae</taxon>
        <taxon>Bruchinae</taxon>
        <taxon>Bruchini</taxon>
        <taxon>Acanthoscelides</taxon>
    </lineage>
</organism>
<sequence length="60" mass="6776">MLGKVGASMVESKGIICSTTSNTTDDSEALQFCHYKEVLNDYTTNFKMVNEVLIFQKCKY</sequence>
<dbReference type="EMBL" id="CAKOFQ010006807">
    <property type="protein sequence ID" value="CAH1973271.1"/>
    <property type="molecule type" value="Genomic_DNA"/>
</dbReference>
<dbReference type="Proteomes" id="UP001152888">
    <property type="component" value="Unassembled WGS sequence"/>
</dbReference>
<keyword evidence="2" id="KW-1185">Reference proteome</keyword>
<dbReference type="AlphaFoldDB" id="A0A9P0KI94"/>
<protein>
    <submittedName>
        <fullName evidence="1">Uncharacterized protein</fullName>
    </submittedName>
</protein>
<evidence type="ECO:0000313" key="1">
    <source>
        <dbReference type="EMBL" id="CAH1973271.1"/>
    </source>
</evidence>
<name>A0A9P0KI94_ACAOB</name>
<reference evidence="1" key="1">
    <citation type="submission" date="2022-03" db="EMBL/GenBank/DDBJ databases">
        <authorList>
            <person name="Sayadi A."/>
        </authorList>
    </citation>
    <scope>NUCLEOTIDE SEQUENCE</scope>
</reference>
<gene>
    <name evidence="1" type="ORF">ACAOBT_LOCUS10460</name>
</gene>